<dbReference type="PANTHER" id="PTHR31490">
    <property type="entry name" value="GLYCOSYL HYDROLASE"/>
    <property type="match status" value="1"/>
</dbReference>
<dbReference type="SMART" id="SM00633">
    <property type="entry name" value="Glyco_10"/>
    <property type="match status" value="1"/>
</dbReference>
<sequence length="603" mass="66239">MASDDPFLGYLLVPLFCLNFALFPQCVSDPNGPLYNGGIIKNSEFNDSLKDWLVPPGVEANVSSSQSGNKFAASHSNGTKPSRSVFQKIQLRSNNHYALSGTTITHKDYSILNGYIHAVVVTFFVVRVDVHVCAAWLQVPNKEVVVKATVKTPNGEFLVAGAVLVTPGCWTMLKGGMTSESSGPGELSFEVEYVDDVVDIMLDSVSLQPFTFEEWSAQRNLSTEKARKSTVKVVTKGADGKPLANATVNMALSKPSFPFGNAMTKEILDIPAYEQWFTSRFTVATFENEMKWYSTEWSPAHEDYAVPDAMLALAARHGITVRGHNVFWDDAKSQMEWVKPMDPGRLAAAVQRRLRSVVTRYAGKVIAWDVVNENLHYDFFETKLGPDASPRIYQQVGRLDKTAVLFMNEFNVLEQPGDTDAVPTKYAAKMAQIRAFAGNAGLRLAVGLESHFSAPPNIPYMRAALDTLGQLGVPIWLTEVDVASGPMQAAYLEEVLREGYAHPSVQGIVMWAAWHASGCYVMCLTDDNFRNLPVGDVVDKLIAEWRTHTKAVTTDADGVVQVDLVHGEYNFTVIHPSLKEPAVHPVTVDTSSLAPGKTIDIKA</sequence>
<keyword evidence="2" id="KW-0378">Hydrolase</keyword>
<protein>
    <recommendedName>
        <fullName evidence="7">GH10 domain-containing protein</fullName>
    </recommendedName>
</protein>
<keyword evidence="3" id="KW-0119">Carbohydrate metabolism</keyword>
<dbReference type="EMBL" id="RWGY01000011">
    <property type="protein sequence ID" value="TVU30781.1"/>
    <property type="molecule type" value="Genomic_DNA"/>
</dbReference>
<feature type="compositionally biased region" description="Polar residues" evidence="5">
    <location>
        <begin position="61"/>
        <end position="81"/>
    </location>
</feature>
<evidence type="ECO:0000256" key="4">
    <source>
        <dbReference type="ARBA" id="ARBA00023326"/>
    </source>
</evidence>
<evidence type="ECO:0000259" key="7">
    <source>
        <dbReference type="PROSITE" id="PS51760"/>
    </source>
</evidence>
<organism evidence="8 9">
    <name type="scientific">Eragrostis curvula</name>
    <name type="common">weeping love grass</name>
    <dbReference type="NCBI Taxonomy" id="38414"/>
    <lineage>
        <taxon>Eukaryota</taxon>
        <taxon>Viridiplantae</taxon>
        <taxon>Streptophyta</taxon>
        <taxon>Embryophyta</taxon>
        <taxon>Tracheophyta</taxon>
        <taxon>Spermatophyta</taxon>
        <taxon>Magnoliopsida</taxon>
        <taxon>Liliopsida</taxon>
        <taxon>Poales</taxon>
        <taxon>Poaceae</taxon>
        <taxon>PACMAD clade</taxon>
        <taxon>Chloridoideae</taxon>
        <taxon>Eragrostideae</taxon>
        <taxon>Eragrostidinae</taxon>
        <taxon>Eragrostis</taxon>
    </lineage>
</organism>
<dbReference type="Gene3D" id="3.20.20.80">
    <property type="entry name" value="Glycosidases"/>
    <property type="match status" value="1"/>
</dbReference>
<proteinExistence type="inferred from homology"/>
<evidence type="ECO:0000256" key="6">
    <source>
        <dbReference type="SAM" id="SignalP"/>
    </source>
</evidence>
<evidence type="ECO:0000256" key="1">
    <source>
        <dbReference type="ARBA" id="ARBA00007495"/>
    </source>
</evidence>
<keyword evidence="4" id="KW-0624">Polysaccharide degradation</keyword>
<dbReference type="InterPro" id="IPR001000">
    <property type="entry name" value="GH10_dom"/>
</dbReference>
<gene>
    <name evidence="8" type="ORF">EJB05_22421</name>
</gene>
<keyword evidence="6" id="KW-0732">Signal</keyword>
<dbReference type="Gene3D" id="2.60.120.260">
    <property type="entry name" value="Galactose-binding domain-like"/>
    <property type="match status" value="1"/>
</dbReference>
<name>A0A5J9V5W4_9POAL</name>
<feature type="region of interest" description="Disordered" evidence="5">
    <location>
        <begin position="60"/>
        <end position="81"/>
    </location>
</feature>
<keyword evidence="9" id="KW-1185">Reference proteome</keyword>
<evidence type="ECO:0000256" key="5">
    <source>
        <dbReference type="SAM" id="MobiDB-lite"/>
    </source>
</evidence>
<evidence type="ECO:0000313" key="9">
    <source>
        <dbReference type="Proteomes" id="UP000324897"/>
    </source>
</evidence>
<feature type="signal peptide" evidence="6">
    <location>
        <begin position="1"/>
        <end position="28"/>
    </location>
</feature>
<dbReference type="PANTHER" id="PTHR31490:SF48">
    <property type="entry name" value="OS10G0351600 PROTEIN"/>
    <property type="match status" value="1"/>
</dbReference>
<dbReference type="InterPro" id="IPR044846">
    <property type="entry name" value="GH10"/>
</dbReference>
<evidence type="ECO:0000256" key="3">
    <source>
        <dbReference type="ARBA" id="ARBA00023277"/>
    </source>
</evidence>
<comment type="caution">
    <text evidence="8">The sequence shown here is derived from an EMBL/GenBank/DDBJ whole genome shotgun (WGS) entry which is preliminary data.</text>
</comment>
<feature type="non-terminal residue" evidence="8">
    <location>
        <position position="1"/>
    </location>
</feature>
<feature type="chain" id="PRO_5023918924" description="GH10 domain-containing protein" evidence="6">
    <location>
        <begin position="29"/>
        <end position="603"/>
    </location>
</feature>
<dbReference type="SUPFAM" id="SSF51445">
    <property type="entry name" value="(Trans)glycosidases"/>
    <property type="match status" value="1"/>
</dbReference>
<dbReference type="AlphaFoldDB" id="A0A5J9V5W4"/>
<dbReference type="GO" id="GO:0000272">
    <property type="term" value="P:polysaccharide catabolic process"/>
    <property type="evidence" value="ECO:0007669"/>
    <property type="project" value="UniProtKB-KW"/>
</dbReference>
<comment type="similarity">
    <text evidence="1">Belongs to the glycosyl hydrolase 10 (cellulase F) family.</text>
</comment>
<dbReference type="GO" id="GO:0031176">
    <property type="term" value="F:endo-1,4-beta-xylanase activity"/>
    <property type="evidence" value="ECO:0007669"/>
    <property type="project" value="UniProtKB-ARBA"/>
</dbReference>
<evidence type="ECO:0000313" key="8">
    <source>
        <dbReference type="EMBL" id="TVU30781.1"/>
    </source>
</evidence>
<dbReference type="InterPro" id="IPR017853">
    <property type="entry name" value="GH"/>
</dbReference>
<dbReference type="Proteomes" id="UP000324897">
    <property type="component" value="Chromosome 1"/>
</dbReference>
<dbReference type="Pfam" id="PF00331">
    <property type="entry name" value="Glyco_hydro_10"/>
    <property type="match status" value="1"/>
</dbReference>
<feature type="domain" description="GH10" evidence="7">
    <location>
        <begin position="237"/>
        <end position="541"/>
    </location>
</feature>
<dbReference type="PROSITE" id="PS51760">
    <property type="entry name" value="GH10_2"/>
    <property type="match status" value="1"/>
</dbReference>
<reference evidence="8 9" key="1">
    <citation type="journal article" date="2019" name="Sci. Rep.">
        <title>A high-quality genome of Eragrostis curvula grass provides insights into Poaceae evolution and supports new strategies to enhance forage quality.</title>
        <authorList>
            <person name="Carballo J."/>
            <person name="Santos B.A.C.M."/>
            <person name="Zappacosta D."/>
            <person name="Garbus I."/>
            <person name="Selva J.P."/>
            <person name="Gallo C.A."/>
            <person name="Diaz A."/>
            <person name="Albertini E."/>
            <person name="Caccamo M."/>
            <person name="Echenique V."/>
        </authorList>
    </citation>
    <scope>NUCLEOTIDE SEQUENCE [LARGE SCALE GENOMIC DNA]</scope>
    <source>
        <strain evidence="9">cv. Victoria</strain>
        <tissue evidence="8">Leaf</tissue>
    </source>
</reference>
<accession>A0A5J9V5W4</accession>
<dbReference type="Gramene" id="TVU30781">
    <property type="protein sequence ID" value="TVU30781"/>
    <property type="gene ID" value="EJB05_22421"/>
</dbReference>
<evidence type="ECO:0000256" key="2">
    <source>
        <dbReference type="ARBA" id="ARBA00022801"/>
    </source>
</evidence>
<dbReference type="OrthoDB" id="3055998at2759"/>